<feature type="domain" description="Thiolase C-terminal" evidence="3">
    <location>
        <begin position="43"/>
        <end position="120"/>
    </location>
</feature>
<dbReference type="Pfam" id="PF02803">
    <property type="entry name" value="Thiolase_C"/>
    <property type="match status" value="1"/>
</dbReference>
<dbReference type="Proteomes" id="UP000222542">
    <property type="component" value="Unassembled WGS sequence"/>
</dbReference>
<dbReference type="Gramene" id="PHT94443">
    <property type="protein sequence ID" value="PHT94443"/>
    <property type="gene ID" value="T459_02325"/>
</dbReference>
<evidence type="ECO:0000313" key="4">
    <source>
        <dbReference type="EMBL" id="PHT94443.1"/>
    </source>
</evidence>
<dbReference type="GO" id="GO:0016747">
    <property type="term" value="F:acyltransferase activity, transferring groups other than amino-acyl groups"/>
    <property type="evidence" value="ECO:0007669"/>
    <property type="project" value="InterPro"/>
</dbReference>
<dbReference type="PROSITE" id="PS00737">
    <property type="entry name" value="THIOLASE_2"/>
    <property type="match status" value="1"/>
</dbReference>
<sequence length="122" mass="12789">MMTDQAAVDLHHKAAIVTAAGKFKDEIILVATKTNSSPFSCITFAAVGVDTAIMGISPAVVIPAVVKSAGLELEDIDIFEINEAFASQFVYCQKNLELEPKKINVNGGAIAIGHPLGATGEF</sequence>
<dbReference type="GO" id="GO:0006631">
    <property type="term" value="P:fatty acid metabolic process"/>
    <property type="evidence" value="ECO:0007669"/>
    <property type="project" value="UniProtKB-KW"/>
</dbReference>
<organism evidence="4 5">
    <name type="scientific">Capsicum annuum</name>
    <name type="common">Capsicum pepper</name>
    <dbReference type="NCBI Taxonomy" id="4072"/>
    <lineage>
        <taxon>Eukaryota</taxon>
        <taxon>Viridiplantae</taxon>
        <taxon>Streptophyta</taxon>
        <taxon>Embryophyta</taxon>
        <taxon>Tracheophyta</taxon>
        <taxon>Spermatophyta</taxon>
        <taxon>Magnoliopsida</taxon>
        <taxon>eudicotyledons</taxon>
        <taxon>Gunneridae</taxon>
        <taxon>Pentapetalae</taxon>
        <taxon>asterids</taxon>
        <taxon>lamiids</taxon>
        <taxon>Solanales</taxon>
        <taxon>Solanaceae</taxon>
        <taxon>Solanoideae</taxon>
        <taxon>Capsiceae</taxon>
        <taxon>Capsicum</taxon>
    </lineage>
</organism>
<comment type="caution">
    <text evidence="4">The sequence shown here is derived from an EMBL/GenBank/DDBJ whole genome shotgun (WGS) entry which is preliminary data.</text>
</comment>
<proteinExistence type="predicted"/>
<dbReference type="EMBL" id="AYRZ02000001">
    <property type="protein sequence ID" value="PHT94443.1"/>
    <property type="molecule type" value="Genomic_DNA"/>
</dbReference>
<dbReference type="PANTHER" id="PTHR43853:SF8">
    <property type="entry name" value="3-KETOACYL-COA THIOLASE, PEROXISOMAL"/>
    <property type="match status" value="1"/>
</dbReference>
<dbReference type="InterPro" id="IPR020617">
    <property type="entry name" value="Thiolase_C"/>
</dbReference>
<keyword evidence="5" id="KW-1185">Reference proteome</keyword>
<keyword evidence="2" id="KW-0443">Lipid metabolism</keyword>
<dbReference type="InterPro" id="IPR020613">
    <property type="entry name" value="Thiolase_CS"/>
</dbReference>
<dbReference type="InterPro" id="IPR050215">
    <property type="entry name" value="Thiolase-like_sf_Thiolase"/>
</dbReference>
<dbReference type="PANTHER" id="PTHR43853">
    <property type="entry name" value="3-KETOACYL-COA THIOLASE, PEROXISOMAL"/>
    <property type="match status" value="1"/>
</dbReference>
<accession>A0A2G3AJV8</accession>
<keyword evidence="1" id="KW-0276">Fatty acid metabolism</keyword>
<dbReference type="Gene3D" id="3.40.47.10">
    <property type="match status" value="1"/>
</dbReference>
<protein>
    <recommendedName>
        <fullName evidence="3">Thiolase C-terminal domain-containing protein</fullName>
    </recommendedName>
</protein>
<name>A0A2G3AJV8_CAPAN</name>
<reference evidence="4 5" key="1">
    <citation type="journal article" date="2014" name="Nat. Genet.">
        <title>Genome sequence of the hot pepper provides insights into the evolution of pungency in Capsicum species.</title>
        <authorList>
            <person name="Kim S."/>
            <person name="Park M."/>
            <person name="Yeom S.I."/>
            <person name="Kim Y.M."/>
            <person name="Lee J.M."/>
            <person name="Lee H.A."/>
            <person name="Seo E."/>
            <person name="Choi J."/>
            <person name="Cheong K."/>
            <person name="Kim K.T."/>
            <person name="Jung K."/>
            <person name="Lee G.W."/>
            <person name="Oh S.K."/>
            <person name="Bae C."/>
            <person name="Kim S.B."/>
            <person name="Lee H.Y."/>
            <person name="Kim S.Y."/>
            <person name="Kim M.S."/>
            <person name="Kang B.C."/>
            <person name="Jo Y.D."/>
            <person name="Yang H.B."/>
            <person name="Jeong H.J."/>
            <person name="Kang W.H."/>
            <person name="Kwon J.K."/>
            <person name="Shin C."/>
            <person name="Lim J.Y."/>
            <person name="Park J.H."/>
            <person name="Huh J.H."/>
            <person name="Kim J.S."/>
            <person name="Kim B.D."/>
            <person name="Cohen O."/>
            <person name="Paran I."/>
            <person name="Suh M.C."/>
            <person name="Lee S.B."/>
            <person name="Kim Y.K."/>
            <person name="Shin Y."/>
            <person name="Noh S.J."/>
            <person name="Park J."/>
            <person name="Seo Y.S."/>
            <person name="Kwon S.Y."/>
            <person name="Kim H.A."/>
            <person name="Park J.M."/>
            <person name="Kim H.J."/>
            <person name="Choi S.B."/>
            <person name="Bosland P.W."/>
            <person name="Reeves G."/>
            <person name="Jo S.H."/>
            <person name="Lee B.W."/>
            <person name="Cho H.T."/>
            <person name="Choi H.S."/>
            <person name="Lee M.S."/>
            <person name="Yu Y."/>
            <person name="Do Choi Y."/>
            <person name="Park B.S."/>
            <person name="van Deynze A."/>
            <person name="Ashrafi H."/>
            <person name="Hill T."/>
            <person name="Kim W.T."/>
            <person name="Pai H.S."/>
            <person name="Ahn H.K."/>
            <person name="Yeam I."/>
            <person name="Giovannoni J.J."/>
            <person name="Rose J.K."/>
            <person name="Sorensen I."/>
            <person name="Lee S.J."/>
            <person name="Kim R.W."/>
            <person name="Choi I.Y."/>
            <person name="Choi B.S."/>
            <person name="Lim J.S."/>
            <person name="Lee Y.H."/>
            <person name="Choi D."/>
        </authorList>
    </citation>
    <scope>NUCLEOTIDE SEQUENCE [LARGE SCALE GENOMIC DNA]</scope>
    <source>
        <strain evidence="5">cv. CM334</strain>
    </source>
</reference>
<dbReference type="STRING" id="4072.A0A2G3AJV8"/>
<evidence type="ECO:0000256" key="1">
    <source>
        <dbReference type="ARBA" id="ARBA00022832"/>
    </source>
</evidence>
<evidence type="ECO:0000313" key="5">
    <source>
        <dbReference type="Proteomes" id="UP000222542"/>
    </source>
</evidence>
<dbReference type="SUPFAM" id="SSF53901">
    <property type="entry name" value="Thiolase-like"/>
    <property type="match status" value="1"/>
</dbReference>
<dbReference type="InterPro" id="IPR016039">
    <property type="entry name" value="Thiolase-like"/>
</dbReference>
<evidence type="ECO:0000256" key="2">
    <source>
        <dbReference type="ARBA" id="ARBA00023098"/>
    </source>
</evidence>
<gene>
    <name evidence="4" type="ORF">T459_02325</name>
</gene>
<dbReference type="AlphaFoldDB" id="A0A2G3AJV8"/>
<dbReference type="SMR" id="A0A2G3AJV8"/>
<evidence type="ECO:0000259" key="3">
    <source>
        <dbReference type="Pfam" id="PF02803"/>
    </source>
</evidence>
<reference evidence="4 5" key="2">
    <citation type="journal article" date="2017" name="Genome Biol.">
        <title>New reference genome sequences of hot pepper reveal the massive evolution of plant disease-resistance genes by retroduplication.</title>
        <authorList>
            <person name="Kim S."/>
            <person name="Park J."/>
            <person name="Yeom S.I."/>
            <person name="Kim Y.M."/>
            <person name="Seo E."/>
            <person name="Kim K.T."/>
            <person name="Kim M.S."/>
            <person name="Lee J.M."/>
            <person name="Cheong K."/>
            <person name="Shin H.S."/>
            <person name="Kim S.B."/>
            <person name="Han K."/>
            <person name="Lee J."/>
            <person name="Park M."/>
            <person name="Lee H.A."/>
            <person name="Lee H.Y."/>
            <person name="Lee Y."/>
            <person name="Oh S."/>
            <person name="Lee J.H."/>
            <person name="Choi E."/>
            <person name="Choi E."/>
            <person name="Lee S.E."/>
            <person name="Jeon J."/>
            <person name="Kim H."/>
            <person name="Choi G."/>
            <person name="Song H."/>
            <person name="Lee J."/>
            <person name="Lee S.C."/>
            <person name="Kwon J.K."/>
            <person name="Lee H.Y."/>
            <person name="Koo N."/>
            <person name="Hong Y."/>
            <person name="Kim R.W."/>
            <person name="Kang W.H."/>
            <person name="Huh J.H."/>
            <person name="Kang B.C."/>
            <person name="Yang T.J."/>
            <person name="Lee Y.H."/>
            <person name="Bennetzen J.L."/>
            <person name="Choi D."/>
        </authorList>
    </citation>
    <scope>NUCLEOTIDE SEQUENCE [LARGE SCALE GENOMIC DNA]</scope>
    <source>
        <strain evidence="5">cv. CM334</strain>
    </source>
</reference>